<name>A0A7R7HZ51_9ACTN</name>
<reference evidence="11 12" key="1">
    <citation type="submission" date="2020-08" db="EMBL/GenBank/DDBJ databases">
        <title>Whole genome shotgun sequence of Actinocatenispora thailandica NBRC 105041.</title>
        <authorList>
            <person name="Komaki H."/>
            <person name="Tamura T."/>
        </authorList>
    </citation>
    <scope>NUCLEOTIDE SEQUENCE [LARGE SCALE GENOMIC DNA]</scope>
    <source>
        <strain evidence="11 12">NBRC 105041</strain>
    </source>
</reference>
<dbReference type="InterPro" id="IPR049734">
    <property type="entry name" value="NudC-like_C"/>
</dbReference>
<dbReference type="GO" id="GO:0035529">
    <property type="term" value="F:NADH pyrophosphatase activity"/>
    <property type="evidence" value="ECO:0007669"/>
    <property type="project" value="TreeGrafter"/>
</dbReference>
<dbReference type="InterPro" id="IPR015375">
    <property type="entry name" value="NADH_PPase-like_N"/>
</dbReference>
<evidence type="ECO:0000256" key="4">
    <source>
        <dbReference type="ARBA" id="ARBA00012381"/>
    </source>
</evidence>
<dbReference type="Gene3D" id="3.90.79.20">
    <property type="match status" value="1"/>
</dbReference>
<evidence type="ECO:0000256" key="1">
    <source>
        <dbReference type="ARBA" id="ARBA00001946"/>
    </source>
</evidence>
<dbReference type="Gene3D" id="3.90.79.10">
    <property type="entry name" value="Nucleoside Triphosphate Pyrophosphohydrolase"/>
    <property type="match status" value="1"/>
</dbReference>
<feature type="domain" description="Nudix hydrolase" evidence="10">
    <location>
        <begin position="156"/>
        <end position="288"/>
    </location>
</feature>
<evidence type="ECO:0000313" key="11">
    <source>
        <dbReference type="EMBL" id="BCJ36979.1"/>
    </source>
</evidence>
<dbReference type="SUPFAM" id="SSF55811">
    <property type="entry name" value="Nudix"/>
    <property type="match status" value="1"/>
</dbReference>
<dbReference type="NCBIfam" id="NF001299">
    <property type="entry name" value="PRK00241.1"/>
    <property type="match status" value="1"/>
</dbReference>
<evidence type="ECO:0000256" key="6">
    <source>
        <dbReference type="ARBA" id="ARBA00022801"/>
    </source>
</evidence>
<dbReference type="GO" id="GO:0005829">
    <property type="term" value="C:cytosol"/>
    <property type="evidence" value="ECO:0007669"/>
    <property type="project" value="TreeGrafter"/>
</dbReference>
<dbReference type="InterPro" id="IPR020084">
    <property type="entry name" value="NUDIX_hydrolase_CS"/>
</dbReference>
<dbReference type="GO" id="GO:0019677">
    <property type="term" value="P:NAD+ catabolic process"/>
    <property type="evidence" value="ECO:0007669"/>
    <property type="project" value="TreeGrafter"/>
</dbReference>
<keyword evidence="6" id="KW-0378">Hydrolase</keyword>
<protein>
    <recommendedName>
        <fullName evidence="4">NAD(+) diphosphatase</fullName>
        <ecNumber evidence="4">3.6.1.22</ecNumber>
    </recommendedName>
</protein>
<comment type="similarity">
    <text evidence="3">Belongs to the Nudix hydrolase family. NudC subfamily.</text>
</comment>
<dbReference type="PANTHER" id="PTHR42904:SF6">
    <property type="entry name" value="NAD-CAPPED RNA HYDROLASE NUDT12"/>
    <property type="match status" value="1"/>
</dbReference>
<accession>A0A7R7HZ51</accession>
<dbReference type="RefSeq" id="WP_203963252.1">
    <property type="nucleotide sequence ID" value="NZ_AP023355.1"/>
</dbReference>
<evidence type="ECO:0000256" key="8">
    <source>
        <dbReference type="ARBA" id="ARBA00023027"/>
    </source>
</evidence>
<dbReference type="PROSITE" id="PS00893">
    <property type="entry name" value="NUDIX_BOX"/>
    <property type="match status" value="1"/>
</dbReference>
<comment type="cofactor">
    <cofactor evidence="2">
        <name>Zn(2+)</name>
        <dbReference type="ChEBI" id="CHEBI:29105"/>
    </cofactor>
</comment>
<dbReference type="InterPro" id="IPR050241">
    <property type="entry name" value="NAD-cap_RNA_hydrolase_NudC"/>
</dbReference>
<organism evidence="11 12">
    <name type="scientific">Actinocatenispora thailandica</name>
    <dbReference type="NCBI Taxonomy" id="227318"/>
    <lineage>
        <taxon>Bacteria</taxon>
        <taxon>Bacillati</taxon>
        <taxon>Actinomycetota</taxon>
        <taxon>Actinomycetes</taxon>
        <taxon>Micromonosporales</taxon>
        <taxon>Micromonosporaceae</taxon>
        <taxon>Actinocatenispora</taxon>
    </lineage>
</organism>
<evidence type="ECO:0000256" key="2">
    <source>
        <dbReference type="ARBA" id="ARBA00001947"/>
    </source>
</evidence>
<dbReference type="PROSITE" id="PS51462">
    <property type="entry name" value="NUDIX"/>
    <property type="match status" value="1"/>
</dbReference>
<sequence>MSCGTTEIATQLYRGAVDRATDRRTDAGWLANAWPTARVLIVQGDRALVAGDPPHLVYVSAADAPPGDRLFLGVGADGVPCFAVAAALPELPGARSHSLRTVGHLLGDEDADLFTTAVALANWHAAHRYDPATGAPTELGEAGWTRVTAAGGTLWPRTDPAMIVLVHDGVAGPDGRCLLAHKPEWPTERYSCLAGYVEPGESVEAAVAREVTEEVGVTVHGVRYLTSQPWPFPRSLMLAYTALADPSAPVVVDGVEIERARWFRRAEFGTESGPALPFTTSVAYLLIDRWLHERS</sequence>
<dbReference type="EC" id="3.6.1.22" evidence="4"/>
<keyword evidence="7" id="KW-0460">Magnesium</keyword>
<comment type="cofactor">
    <cofactor evidence="1">
        <name>Mg(2+)</name>
        <dbReference type="ChEBI" id="CHEBI:18420"/>
    </cofactor>
</comment>
<evidence type="ECO:0000313" key="12">
    <source>
        <dbReference type="Proteomes" id="UP000611640"/>
    </source>
</evidence>
<comment type="catalytic activity">
    <reaction evidence="9">
        <text>a 5'-end NAD(+)-phospho-ribonucleoside in mRNA + H2O = a 5'-end phospho-adenosine-phospho-ribonucleoside in mRNA + beta-nicotinamide D-ribonucleotide + 2 H(+)</text>
        <dbReference type="Rhea" id="RHEA:60876"/>
        <dbReference type="Rhea" id="RHEA-COMP:15698"/>
        <dbReference type="Rhea" id="RHEA-COMP:15719"/>
        <dbReference type="ChEBI" id="CHEBI:14649"/>
        <dbReference type="ChEBI" id="CHEBI:15377"/>
        <dbReference type="ChEBI" id="CHEBI:15378"/>
        <dbReference type="ChEBI" id="CHEBI:144029"/>
        <dbReference type="ChEBI" id="CHEBI:144051"/>
    </reaction>
    <physiologicalReaction direction="left-to-right" evidence="9">
        <dbReference type="Rhea" id="RHEA:60877"/>
    </physiologicalReaction>
</comment>
<dbReference type="Pfam" id="PF00293">
    <property type="entry name" value="NUDIX"/>
    <property type="match status" value="1"/>
</dbReference>
<evidence type="ECO:0000256" key="5">
    <source>
        <dbReference type="ARBA" id="ARBA00022723"/>
    </source>
</evidence>
<gene>
    <name evidence="11" type="primary">nudC</name>
    <name evidence="11" type="ORF">Athai_44820</name>
</gene>
<dbReference type="KEGG" id="atl:Athai_44820"/>
<dbReference type="Pfam" id="PF09296">
    <property type="entry name" value="NUDIX-like"/>
    <property type="match status" value="1"/>
</dbReference>
<keyword evidence="5" id="KW-0479">Metal-binding</keyword>
<dbReference type="InterPro" id="IPR000086">
    <property type="entry name" value="NUDIX_hydrolase_dom"/>
</dbReference>
<dbReference type="GO" id="GO:0046872">
    <property type="term" value="F:metal ion binding"/>
    <property type="evidence" value="ECO:0007669"/>
    <property type="project" value="UniProtKB-KW"/>
</dbReference>
<dbReference type="PANTHER" id="PTHR42904">
    <property type="entry name" value="NUDIX HYDROLASE, NUDC SUBFAMILY"/>
    <property type="match status" value="1"/>
</dbReference>
<proteinExistence type="inferred from homology"/>
<dbReference type="CDD" id="cd03429">
    <property type="entry name" value="NUDIX_NADH_pyrophosphatase_Nudt13"/>
    <property type="match status" value="1"/>
</dbReference>
<evidence type="ECO:0000256" key="3">
    <source>
        <dbReference type="ARBA" id="ARBA00009595"/>
    </source>
</evidence>
<dbReference type="EMBL" id="AP023355">
    <property type="protein sequence ID" value="BCJ36979.1"/>
    <property type="molecule type" value="Genomic_DNA"/>
</dbReference>
<evidence type="ECO:0000259" key="10">
    <source>
        <dbReference type="PROSITE" id="PS51462"/>
    </source>
</evidence>
<keyword evidence="8" id="KW-0520">NAD</keyword>
<dbReference type="GO" id="GO:0006742">
    <property type="term" value="P:NADP+ catabolic process"/>
    <property type="evidence" value="ECO:0007669"/>
    <property type="project" value="TreeGrafter"/>
</dbReference>
<dbReference type="InterPro" id="IPR015797">
    <property type="entry name" value="NUDIX_hydrolase-like_dom_sf"/>
</dbReference>
<keyword evidence="12" id="KW-1185">Reference proteome</keyword>
<dbReference type="AlphaFoldDB" id="A0A7R7HZ51"/>
<dbReference type="Proteomes" id="UP000611640">
    <property type="component" value="Chromosome"/>
</dbReference>
<evidence type="ECO:0000256" key="7">
    <source>
        <dbReference type="ARBA" id="ARBA00022842"/>
    </source>
</evidence>
<evidence type="ECO:0000256" key="9">
    <source>
        <dbReference type="ARBA" id="ARBA00023679"/>
    </source>
</evidence>